<organism evidence="2 3">
    <name type="scientific">Parathielavia appendiculata</name>
    <dbReference type="NCBI Taxonomy" id="2587402"/>
    <lineage>
        <taxon>Eukaryota</taxon>
        <taxon>Fungi</taxon>
        <taxon>Dikarya</taxon>
        <taxon>Ascomycota</taxon>
        <taxon>Pezizomycotina</taxon>
        <taxon>Sordariomycetes</taxon>
        <taxon>Sordariomycetidae</taxon>
        <taxon>Sordariales</taxon>
        <taxon>Chaetomiaceae</taxon>
        <taxon>Parathielavia</taxon>
    </lineage>
</organism>
<keyword evidence="3" id="KW-1185">Reference proteome</keyword>
<dbReference type="GeneID" id="87823679"/>
<proteinExistence type="predicted"/>
<reference evidence="2" key="1">
    <citation type="journal article" date="2023" name="Mol. Phylogenet. Evol.">
        <title>Genome-scale phylogeny and comparative genomics of the fungal order Sordariales.</title>
        <authorList>
            <person name="Hensen N."/>
            <person name="Bonometti L."/>
            <person name="Westerberg I."/>
            <person name="Brannstrom I.O."/>
            <person name="Guillou S."/>
            <person name="Cros-Aarteil S."/>
            <person name="Calhoun S."/>
            <person name="Haridas S."/>
            <person name="Kuo A."/>
            <person name="Mondo S."/>
            <person name="Pangilinan J."/>
            <person name="Riley R."/>
            <person name="LaButti K."/>
            <person name="Andreopoulos B."/>
            <person name="Lipzen A."/>
            <person name="Chen C."/>
            <person name="Yan M."/>
            <person name="Daum C."/>
            <person name="Ng V."/>
            <person name="Clum A."/>
            <person name="Steindorff A."/>
            <person name="Ohm R.A."/>
            <person name="Martin F."/>
            <person name="Silar P."/>
            <person name="Natvig D.O."/>
            <person name="Lalanne C."/>
            <person name="Gautier V."/>
            <person name="Ament-Velasquez S.L."/>
            <person name="Kruys A."/>
            <person name="Hutchinson M.I."/>
            <person name="Powell A.J."/>
            <person name="Barry K."/>
            <person name="Miller A.N."/>
            <person name="Grigoriev I.V."/>
            <person name="Debuchy R."/>
            <person name="Gladieux P."/>
            <person name="Hiltunen Thoren M."/>
            <person name="Johannesson H."/>
        </authorList>
    </citation>
    <scope>NUCLEOTIDE SEQUENCE</scope>
    <source>
        <strain evidence="2">CBS 731.68</strain>
    </source>
</reference>
<name>A0AAN6U288_9PEZI</name>
<protein>
    <submittedName>
        <fullName evidence="2">Uncharacterized protein</fullName>
    </submittedName>
</protein>
<evidence type="ECO:0000313" key="3">
    <source>
        <dbReference type="Proteomes" id="UP001302602"/>
    </source>
</evidence>
<keyword evidence="1" id="KW-0812">Transmembrane</keyword>
<keyword evidence="1" id="KW-1133">Transmembrane helix</keyword>
<keyword evidence="1" id="KW-0472">Membrane</keyword>
<dbReference type="EMBL" id="MU853226">
    <property type="protein sequence ID" value="KAK4124969.1"/>
    <property type="molecule type" value="Genomic_DNA"/>
</dbReference>
<dbReference type="RefSeq" id="XP_062648740.1">
    <property type="nucleotide sequence ID" value="XM_062786909.1"/>
</dbReference>
<dbReference type="Proteomes" id="UP001302602">
    <property type="component" value="Unassembled WGS sequence"/>
</dbReference>
<accession>A0AAN6U288</accession>
<evidence type="ECO:0000256" key="1">
    <source>
        <dbReference type="SAM" id="Phobius"/>
    </source>
</evidence>
<evidence type="ECO:0000313" key="2">
    <source>
        <dbReference type="EMBL" id="KAK4124969.1"/>
    </source>
</evidence>
<gene>
    <name evidence="2" type="ORF">N657DRAFT_342960</name>
</gene>
<comment type="caution">
    <text evidence="2">The sequence shown here is derived from an EMBL/GenBank/DDBJ whole genome shotgun (WGS) entry which is preliminary data.</text>
</comment>
<feature type="transmembrane region" description="Helical" evidence="1">
    <location>
        <begin position="6"/>
        <end position="33"/>
    </location>
</feature>
<reference evidence="2" key="2">
    <citation type="submission" date="2023-05" db="EMBL/GenBank/DDBJ databases">
        <authorList>
            <consortium name="Lawrence Berkeley National Laboratory"/>
            <person name="Steindorff A."/>
            <person name="Hensen N."/>
            <person name="Bonometti L."/>
            <person name="Westerberg I."/>
            <person name="Brannstrom I.O."/>
            <person name="Guillou S."/>
            <person name="Cros-Aarteil S."/>
            <person name="Calhoun S."/>
            <person name="Haridas S."/>
            <person name="Kuo A."/>
            <person name="Mondo S."/>
            <person name="Pangilinan J."/>
            <person name="Riley R."/>
            <person name="Labutti K."/>
            <person name="Andreopoulos B."/>
            <person name="Lipzen A."/>
            <person name="Chen C."/>
            <person name="Yanf M."/>
            <person name="Daum C."/>
            <person name="Ng V."/>
            <person name="Clum A."/>
            <person name="Ohm R."/>
            <person name="Martin F."/>
            <person name="Silar P."/>
            <person name="Natvig D."/>
            <person name="Lalanne C."/>
            <person name="Gautier V."/>
            <person name="Ament-Velasquez S.L."/>
            <person name="Kruys A."/>
            <person name="Hutchinson M.I."/>
            <person name="Powell A.J."/>
            <person name="Barry K."/>
            <person name="Miller A.N."/>
            <person name="Grigoriev I.V."/>
            <person name="Debuchy R."/>
            <person name="Gladieux P."/>
            <person name="Thoren M.H."/>
            <person name="Johannesson H."/>
        </authorList>
    </citation>
    <scope>NUCLEOTIDE SEQUENCE</scope>
    <source>
        <strain evidence="2">CBS 731.68</strain>
    </source>
</reference>
<sequence>MEAFEWMIVPIFVFASPSVNVFVTVSALLLCYWKTTFSASGAMKVGNDLRRSE</sequence>
<dbReference type="AlphaFoldDB" id="A0AAN6U288"/>